<evidence type="ECO:0000313" key="3">
    <source>
        <dbReference type="Proteomes" id="UP000346198"/>
    </source>
</evidence>
<dbReference type="Proteomes" id="UP000346198">
    <property type="component" value="Unassembled WGS sequence"/>
</dbReference>
<dbReference type="RefSeq" id="WP_136062368.1">
    <property type="nucleotide sequence ID" value="NZ_CAAHFH010000002.1"/>
</dbReference>
<name>A0A6C2ULS4_9BACT</name>
<reference evidence="2 3" key="1">
    <citation type="submission" date="2019-04" db="EMBL/GenBank/DDBJ databases">
        <authorList>
            <person name="Van Vliet M D."/>
        </authorList>
    </citation>
    <scope>NUCLEOTIDE SEQUENCE [LARGE SCALE GENOMIC DNA]</scope>
    <source>
        <strain evidence="2 3">F21</strain>
    </source>
</reference>
<protein>
    <recommendedName>
        <fullName evidence="1">AbiEi antitoxin N-terminal domain-containing protein</fullName>
    </recommendedName>
</protein>
<accession>A0A6C2ULS4</accession>
<gene>
    <name evidence="2" type="ORF">SCARR_02930</name>
</gene>
<feature type="domain" description="AbiEi antitoxin N-terminal" evidence="1">
    <location>
        <begin position="5"/>
        <end position="52"/>
    </location>
</feature>
<evidence type="ECO:0000259" key="1">
    <source>
        <dbReference type="Pfam" id="PF13338"/>
    </source>
</evidence>
<dbReference type="AlphaFoldDB" id="A0A6C2ULS4"/>
<sequence length="198" mass="21974">MNTTEQILDIAKQKGLISANDVEEAGISRNYLYTLCSKGLLRKTAQGIYSLPDADFSEHAAIAETAKRVPRAVVCLISALSFHGITTQLPHEVWIAVPRGAWSPRIEYPPLHLTYMSGEAYSFGIQENNISGVSVKVYSPSKTVADCFKFRSTVGLDVAIEALRETWRSRRASMDELMEAAMICRVSKVMRPYLEASI</sequence>
<dbReference type="EMBL" id="CAAHFH010000002">
    <property type="protein sequence ID" value="VGO20863.1"/>
    <property type="molecule type" value="Genomic_DNA"/>
</dbReference>
<dbReference type="Pfam" id="PF13338">
    <property type="entry name" value="AbiEi_4"/>
    <property type="match status" value="1"/>
</dbReference>
<proteinExistence type="predicted"/>
<keyword evidence="3" id="KW-1185">Reference proteome</keyword>
<evidence type="ECO:0000313" key="2">
    <source>
        <dbReference type="EMBL" id="VGO20863.1"/>
    </source>
</evidence>
<organism evidence="2 3">
    <name type="scientific">Pontiella sulfatireligans</name>
    <dbReference type="NCBI Taxonomy" id="2750658"/>
    <lineage>
        <taxon>Bacteria</taxon>
        <taxon>Pseudomonadati</taxon>
        <taxon>Kiritimatiellota</taxon>
        <taxon>Kiritimatiellia</taxon>
        <taxon>Kiritimatiellales</taxon>
        <taxon>Pontiellaceae</taxon>
        <taxon>Pontiella</taxon>
    </lineage>
</organism>
<dbReference type="InterPro" id="IPR025159">
    <property type="entry name" value="AbiEi_N"/>
</dbReference>